<organism evidence="9 10">
    <name type="scientific">Patella caerulea</name>
    <name type="common">Rayed Mediterranean limpet</name>
    <dbReference type="NCBI Taxonomy" id="87958"/>
    <lineage>
        <taxon>Eukaryota</taxon>
        <taxon>Metazoa</taxon>
        <taxon>Spiralia</taxon>
        <taxon>Lophotrochozoa</taxon>
        <taxon>Mollusca</taxon>
        <taxon>Gastropoda</taxon>
        <taxon>Patellogastropoda</taxon>
        <taxon>Patelloidea</taxon>
        <taxon>Patellidae</taxon>
        <taxon>Patella</taxon>
    </lineage>
</organism>
<dbReference type="GO" id="GO:0005634">
    <property type="term" value="C:nucleus"/>
    <property type="evidence" value="ECO:0007669"/>
    <property type="project" value="TreeGrafter"/>
</dbReference>
<keyword evidence="7" id="KW-0472">Membrane</keyword>
<keyword evidence="7" id="KW-1133">Transmembrane helix</keyword>
<dbReference type="GO" id="GO:0006308">
    <property type="term" value="P:DNA catabolic process"/>
    <property type="evidence" value="ECO:0007669"/>
    <property type="project" value="InterPro"/>
</dbReference>
<name>A0AAN8JEI8_PATCE</name>
<dbReference type="PRINTS" id="PR00130">
    <property type="entry name" value="DNASEI"/>
</dbReference>
<feature type="active site" evidence="5">
    <location>
        <position position="154"/>
    </location>
</feature>
<keyword evidence="6" id="KW-1015">Disulfide bond</keyword>
<dbReference type="PANTHER" id="PTHR11371:SF31">
    <property type="entry name" value="EXTRACELLULAR NUCLEASE"/>
    <property type="match status" value="1"/>
</dbReference>
<dbReference type="InterPro" id="IPR005135">
    <property type="entry name" value="Endo/exonuclease/phosphatase"/>
</dbReference>
<evidence type="ECO:0000256" key="7">
    <source>
        <dbReference type="SAM" id="Phobius"/>
    </source>
</evidence>
<dbReference type="AlphaFoldDB" id="A0AAN8JEI8"/>
<dbReference type="Proteomes" id="UP001347796">
    <property type="component" value="Unassembled WGS sequence"/>
</dbReference>
<sequence length="311" mass="35555">MAVGQGVYFLILVLSVYFVSSEELLTFGSFNVKTFGKSKMSDSTKATRIAEITSRYDIMLLQEIRDSTGSSYRQLLSMMQSYGNYSMSISERLGRSSYKEQYAFLYRSDKIQILDSYQYDDGVDDGTDVFEREPFCVLVHPTNSCTSFGIIALHSKPTAAVSEISALNDVRKAVESKWNIQDVMIMGDLNADCTYARESSLADKKIYGDKTYKWLIDWSQDTTTGTTQCAYDRIISRGQELASVLVADSAQVYLFDQRMNLSKEQMLDISDHYPVEVQLRFPSLCGKNLYMYFRLRTLSTVVQQAYYRNER</sequence>
<evidence type="ECO:0000256" key="3">
    <source>
        <dbReference type="ARBA" id="ARBA00022801"/>
    </source>
</evidence>
<keyword evidence="7" id="KW-0812">Transmembrane</keyword>
<dbReference type="SUPFAM" id="SSF56219">
    <property type="entry name" value="DNase I-like"/>
    <property type="match status" value="1"/>
</dbReference>
<keyword evidence="2 4" id="KW-0540">Nuclease</keyword>
<proteinExistence type="inferred from homology"/>
<keyword evidence="10" id="KW-1185">Reference proteome</keyword>
<evidence type="ECO:0000256" key="2">
    <source>
        <dbReference type="ARBA" id="ARBA00022722"/>
    </source>
</evidence>
<dbReference type="GO" id="GO:0004530">
    <property type="term" value="F:deoxyribonuclease I activity"/>
    <property type="evidence" value="ECO:0007669"/>
    <property type="project" value="TreeGrafter"/>
</dbReference>
<evidence type="ECO:0000256" key="1">
    <source>
        <dbReference type="ARBA" id="ARBA00007359"/>
    </source>
</evidence>
<dbReference type="GO" id="GO:0003677">
    <property type="term" value="F:DNA binding"/>
    <property type="evidence" value="ECO:0007669"/>
    <property type="project" value="TreeGrafter"/>
</dbReference>
<feature type="disulfide bond" description="Essential for enzymatic activity" evidence="6">
    <location>
        <begin position="193"/>
        <end position="229"/>
    </location>
</feature>
<feature type="active site" evidence="5">
    <location>
        <position position="100"/>
    </location>
</feature>
<evidence type="ECO:0000256" key="4">
    <source>
        <dbReference type="PIRNR" id="PIRNR000988"/>
    </source>
</evidence>
<keyword evidence="3 4" id="KW-0378">Hydrolase</keyword>
<dbReference type="Pfam" id="PF03372">
    <property type="entry name" value="Exo_endo_phos"/>
    <property type="match status" value="1"/>
</dbReference>
<dbReference type="EMBL" id="JAZGQO010000010">
    <property type="protein sequence ID" value="KAK6175450.1"/>
    <property type="molecule type" value="Genomic_DNA"/>
</dbReference>
<evidence type="ECO:0000259" key="8">
    <source>
        <dbReference type="Pfam" id="PF03372"/>
    </source>
</evidence>
<evidence type="ECO:0000256" key="5">
    <source>
        <dbReference type="PIRSR" id="PIRSR000988-1"/>
    </source>
</evidence>
<evidence type="ECO:0000256" key="6">
    <source>
        <dbReference type="PIRSR" id="PIRSR000988-2"/>
    </source>
</evidence>
<dbReference type="Gene3D" id="3.60.10.10">
    <property type="entry name" value="Endonuclease/exonuclease/phosphatase"/>
    <property type="match status" value="1"/>
</dbReference>
<feature type="transmembrane region" description="Helical" evidence="7">
    <location>
        <begin position="6"/>
        <end position="30"/>
    </location>
</feature>
<dbReference type="SMART" id="SM00476">
    <property type="entry name" value="DNaseIc"/>
    <property type="match status" value="1"/>
</dbReference>
<dbReference type="InterPro" id="IPR036691">
    <property type="entry name" value="Endo/exonu/phosph_ase_sf"/>
</dbReference>
<protein>
    <recommendedName>
        <fullName evidence="4">Deoxyribonuclease</fullName>
    </recommendedName>
</protein>
<comment type="similarity">
    <text evidence="1 4">Belongs to the DNase I family.</text>
</comment>
<evidence type="ECO:0000313" key="10">
    <source>
        <dbReference type="Proteomes" id="UP001347796"/>
    </source>
</evidence>
<accession>A0AAN8JEI8</accession>
<gene>
    <name evidence="9" type="ORF">SNE40_013912</name>
</gene>
<dbReference type="PIRSF" id="PIRSF000988">
    <property type="entry name" value="DNase_I_euk"/>
    <property type="match status" value="1"/>
</dbReference>
<evidence type="ECO:0000313" key="9">
    <source>
        <dbReference type="EMBL" id="KAK6175450.1"/>
    </source>
</evidence>
<feature type="domain" description="Endonuclease/exonuclease/phosphatase" evidence="8">
    <location>
        <begin position="28"/>
        <end position="272"/>
    </location>
</feature>
<dbReference type="CDD" id="cd10282">
    <property type="entry name" value="DNase1"/>
    <property type="match status" value="1"/>
</dbReference>
<dbReference type="PANTHER" id="PTHR11371">
    <property type="entry name" value="DEOXYRIBONUCLEASE"/>
    <property type="match status" value="1"/>
</dbReference>
<dbReference type="InterPro" id="IPR016202">
    <property type="entry name" value="DNase_I"/>
</dbReference>
<keyword evidence="4" id="KW-0255">Endonuclease</keyword>
<reference evidence="9 10" key="1">
    <citation type="submission" date="2024-01" db="EMBL/GenBank/DDBJ databases">
        <title>The genome of the rayed Mediterranean limpet Patella caerulea (Linnaeus, 1758).</title>
        <authorList>
            <person name="Anh-Thu Weber A."/>
            <person name="Halstead-Nussloch G."/>
        </authorList>
    </citation>
    <scope>NUCLEOTIDE SEQUENCE [LARGE SCALE GENOMIC DNA]</scope>
    <source>
        <strain evidence="9">AATW-2023a</strain>
        <tissue evidence="9">Whole specimen</tissue>
    </source>
</reference>
<comment type="caution">
    <text evidence="9">The sequence shown here is derived from an EMBL/GenBank/DDBJ whole genome shotgun (WGS) entry which is preliminary data.</text>
</comment>